<evidence type="ECO:0000313" key="8">
    <source>
        <dbReference type="EMBL" id="MDU0356374.1"/>
    </source>
</evidence>
<evidence type="ECO:0000256" key="1">
    <source>
        <dbReference type="ARBA" id="ARBA00004651"/>
    </source>
</evidence>
<keyword evidence="6 7" id="KW-0472">Membrane</keyword>
<reference evidence="8 9" key="1">
    <citation type="submission" date="2023-10" db="EMBL/GenBank/DDBJ databases">
        <title>Glaciecola aquimarina strain GGW-M5 nov., isolated from a coastal seawater.</title>
        <authorList>
            <person name="Bayburt H."/>
            <person name="Kim J.M."/>
            <person name="Choi B.J."/>
            <person name="Jeon C.O."/>
        </authorList>
    </citation>
    <scope>NUCLEOTIDE SEQUENCE [LARGE SCALE GENOMIC DNA]</scope>
    <source>
        <strain evidence="8 9">KCTC 32108</strain>
    </source>
</reference>
<keyword evidence="4 7" id="KW-0812">Transmembrane</keyword>
<keyword evidence="9" id="KW-1185">Reference proteome</keyword>
<evidence type="ECO:0000313" key="9">
    <source>
        <dbReference type="Proteomes" id="UP001247805"/>
    </source>
</evidence>
<feature type="transmembrane region" description="Helical" evidence="7">
    <location>
        <begin position="286"/>
        <end position="310"/>
    </location>
</feature>
<name>A0ABU3T286_9ALTE</name>
<feature type="transmembrane region" description="Helical" evidence="7">
    <location>
        <begin position="406"/>
        <end position="426"/>
    </location>
</feature>
<feature type="transmembrane region" description="Helical" evidence="7">
    <location>
        <begin position="379"/>
        <end position="399"/>
    </location>
</feature>
<dbReference type="InterPro" id="IPR050833">
    <property type="entry name" value="Poly_Biosynth_Transport"/>
</dbReference>
<feature type="transmembrane region" description="Helical" evidence="7">
    <location>
        <begin position="41"/>
        <end position="62"/>
    </location>
</feature>
<evidence type="ECO:0000256" key="5">
    <source>
        <dbReference type="ARBA" id="ARBA00022989"/>
    </source>
</evidence>
<keyword evidence="5 7" id="KW-1133">Transmembrane helix</keyword>
<evidence type="ECO:0000256" key="3">
    <source>
        <dbReference type="ARBA" id="ARBA00022475"/>
    </source>
</evidence>
<feature type="transmembrane region" description="Helical" evidence="7">
    <location>
        <begin position="12"/>
        <end position="35"/>
    </location>
</feature>
<comment type="caution">
    <text evidence="8">The sequence shown here is derived from an EMBL/GenBank/DDBJ whole genome shotgun (WGS) entry which is preliminary data.</text>
</comment>
<comment type="subcellular location">
    <subcellularLocation>
        <location evidence="1">Cell membrane</location>
        <topology evidence="1">Multi-pass membrane protein</topology>
    </subcellularLocation>
</comment>
<protein>
    <submittedName>
        <fullName evidence="8">Oligosaccharide flippase family protein</fullName>
    </submittedName>
</protein>
<feature type="transmembrane region" description="Helical" evidence="7">
    <location>
        <begin position="438"/>
        <end position="460"/>
    </location>
</feature>
<dbReference type="EMBL" id="JAWDIO010000002">
    <property type="protein sequence ID" value="MDU0356374.1"/>
    <property type="molecule type" value="Genomic_DNA"/>
</dbReference>
<comment type="similarity">
    <text evidence="2">Belongs to the polysaccharide synthase family.</text>
</comment>
<dbReference type="Proteomes" id="UP001247805">
    <property type="component" value="Unassembled WGS sequence"/>
</dbReference>
<accession>A0ABU3T286</accession>
<proteinExistence type="inferred from homology"/>
<feature type="transmembrane region" description="Helical" evidence="7">
    <location>
        <begin position="83"/>
        <end position="102"/>
    </location>
</feature>
<organism evidence="8 9">
    <name type="scientific">Paraglaciecola aquimarina</name>
    <dbReference type="NCBI Taxonomy" id="1235557"/>
    <lineage>
        <taxon>Bacteria</taxon>
        <taxon>Pseudomonadati</taxon>
        <taxon>Pseudomonadota</taxon>
        <taxon>Gammaproteobacteria</taxon>
        <taxon>Alteromonadales</taxon>
        <taxon>Alteromonadaceae</taxon>
        <taxon>Paraglaciecola</taxon>
    </lineage>
</organism>
<evidence type="ECO:0000256" key="7">
    <source>
        <dbReference type="SAM" id="Phobius"/>
    </source>
</evidence>
<dbReference type="PANTHER" id="PTHR30250">
    <property type="entry name" value="PST FAMILY PREDICTED COLANIC ACID TRANSPORTER"/>
    <property type="match status" value="1"/>
</dbReference>
<keyword evidence="3" id="KW-1003">Cell membrane</keyword>
<dbReference type="PANTHER" id="PTHR30250:SF10">
    <property type="entry name" value="LIPOPOLYSACCHARIDE BIOSYNTHESIS PROTEIN WZXC"/>
    <property type="match status" value="1"/>
</dbReference>
<dbReference type="RefSeq" id="WP_316027863.1">
    <property type="nucleotide sequence ID" value="NZ_JAWDIO010000002.1"/>
</dbReference>
<evidence type="ECO:0000256" key="6">
    <source>
        <dbReference type="ARBA" id="ARBA00023136"/>
    </source>
</evidence>
<evidence type="ECO:0000256" key="2">
    <source>
        <dbReference type="ARBA" id="ARBA00007430"/>
    </source>
</evidence>
<feature type="transmembrane region" description="Helical" evidence="7">
    <location>
        <begin position="322"/>
        <end position="339"/>
    </location>
</feature>
<gene>
    <name evidence="8" type="ORF">RS130_22990</name>
</gene>
<feature type="transmembrane region" description="Helical" evidence="7">
    <location>
        <begin position="351"/>
        <end position="373"/>
    </location>
</feature>
<evidence type="ECO:0000256" key="4">
    <source>
        <dbReference type="ARBA" id="ARBA00022692"/>
    </source>
</evidence>
<feature type="transmembrane region" description="Helical" evidence="7">
    <location>
        <begin position="172"/>
        <end position="193"/>
    </location>
</feature>
<dbReference type="Pfam" id="PF13440">
    <property type="entry name" value="Polysacc_synt_3"/>
    <property type="match status" value="1"/>
</dbReference>
<sequence length="490" mass="55463">MSLSNQVLKSSIWVLAISWLNRFVGMISTLILIRVLSPEDFGIAALATMVMFFFMSFSELGIRQYIIKEQHITDDEVNSAWTLQILINLGIGLLLFFSAPYLAEFLKDDKLKDVLRVLSLVPLLGSLNNPGMVLLEKKLDYAKLGKVGIRARLISAPPTVYIAYIYESYWALIIGQILSIAITFALTYVYISYRPKFRCSGFKHIFSKTKWLLANSLTGFARSKAENFIVNNKFGTEGVGLYDISREFSHLPYSDIIGPASKPLLAGISSIKGDLAQVYEGLLKHLYVSLFFIIPSIVGTFAVGEFFVYVAMGEQWMSAVDIFKAISLLMPVFIIYSLCRQVMFFADELKLLSIADIFSIIVMFVVLGAPFVADLTTLTWIRVLIGFLFVLVLISLLKFRYKLKVLPIFTLLTIVSLLSAPFYLSIESLKLLDMQLPAYLLLLLYVSLGVLVYFLTVFLVRNILSNHNHYFLFTYEFIDKSLAILTQKFK</sequence>